<keyword evidence="1 3" id="KW-0547">Nucleotide-binding</keyword>
<evidence type="ECO:0000256" key="5">
    <source>
        <dbReference type="SAM" id="Phobius"/>
    </source>
</evidence>
<evidence type="ECO:0000256" key="1">
    <source>
        <dbReference type="ARBA" id="ARBA00022741"/>
    </source>
</evidence>
<dbReference type="InterPro" id="IPR000591">
    <property type="entry name" value="DEP_dom"/>
</dbReference>
<dbReference type="SUPFAM" id="SSF56112">
    <property type="entry name" value="Protein kinase-like (PK-like)"/>
    <property type="match status" value="1"/>
</dbReference>
<dbReference type="AlphaFoldDB" id="A0AAV2ZG00"/>
<dbReference type="PROSITE" id="PS00107">
    <property type="entry name" value="PROTEIN_KINASE_ATP"/>
    <property type="match status" value="1"/>
</dbReference>
<feature type="region of interest" description="Disordered" evidence="4">
    <location>
        <begin position="27"/>
        <end position="48"/>
    </location>
</feature>
<dbReference type="InterPro" id="IPR000719">
    <property type="entry name" value="Prot_kinase_dom"/>
</dbReference>
<feature type="transmembrane region" description="Helical" evidence="5">
    <location>
        <begin position="204"/>
        <end position="224"/>
    </location>
</feature>
<feature type="domain" description="Protein kinase" evidence="6">
    <location>
        <begin position="342"/>
        <end position="663"/>
    </location>
</feature>
<feature type="compositionally biased region" description="Polar residues" evidence="4">
    <location>
        <begin position="531"/>
        <end position="544"/>
    </location>
</feature>
<dbReference type="InterPro" id="IPR011009">
    <property type="entry name" value="Kinase-like_dom_sf"/>
</dbReference>
<reference evidence="8" key="1">
    <citation type="submission" date="2022-11" db="EMBL/GenBank/DDBJ databases">
        <authorList>
            <person name="Morgan W.R."/>
            <person name="Tartar A."/>
        </authorList>
    </citation>
    <scope>NUCLEOTIDE SEQUENCE</scope>
    <source>
        <strain evidence="8">ARSEF 373</strain>
    </source>
</reference>
<dbReference type="InterPro" id="IPR051681">
    <property type="entry name" value="Ser/Thr_Kinases-Pseudokinases"/>
</dbReference>
<dbReference type="GO" id="GO:0035556">
    <property type="term" value="P:intracellular signal transduction"/>
    <property type="evidence" value="ECO:0007669"/>
    <property type="project" value="InterPro"/>
</dbReference>
<dbReference type="Gene3D" id="1.10.10.10">
    <property type="entry name" value="Winged helix-like DNA-binding domain superfamily/Winged helix DNA-binding domain"/>
    <property type="match status" value="1"/>
</dbReference>
<dbReference type="Proteomes" id="UP001146120">
    <property type="component" value="Unassembled WGS sequence"/>
</dbReference>
<dbReference type="InterPro" id="IPR036388">
    <property type="entry name" value="WH-like_DNA-bd_sf"/>
</dbReference>
<accession>A0AAV2ZG00</accession>
<keyword evidence="5" id="KW-0812">Transmembrane</keyword>
<dbReference type="PROSITE" id="PS00108">
    <property type="entry name" value="PROTEIN_KINASE_ST"/>
    <property type="match status" value="1"/>
</dbReference>
<feature type="domain" description="DEP" evidence="7">
    <location>
        <begin position="680"/>
        <end position="734"/>
    </location>
</feature>
<keyword evidence="5" id="KW-1133">Transmembrane helix</keyword>
<feature type="compositionally biased region" description="Basic residues" evidence="4">
    <location>
        <begin position="766"/>
        <end position="776"/>
    </location>
</feature>
<evidence type="ECO:0000313" key="8">
    <source>
        <dbReference type="EMBL" id="DBA04689.1"/>
    </source>
</evidence>
<protein>
    <recommendedName>
        <fullName evidence="10">TKL protein kinase</fullName>
    </recommendedName>
</protein>
<feature type="transmembrane region" description="Helical" evidence="5">
    <location>
        <begin position="175"/>
        <end position="192"/>
    </location>
</feature>
<dbReference type="InterPro" id="IPR008271">
    <property type="entry name" value="Ser/Thr_kinase_AS"/>
</dbReference>
<feature type="transmembrane region" description="Helical" evidence="5">
    <location>
        <begin position="236"/>
        <end position="257"/>
    </location>
</feature>
<evidence type="ECO:0000313" key="9">
    <source>
        <dbReference type="Proteomes" id="UP001146120"/>
    </source>
</evidence>
<dbReference type="InterPro" id="IPR017441">
    <property type="entry name" value="Protein_kinase_ATP_BS"/>
</dbReference>
<dbReference type="GO" id="GO:0005524">
    <property type="term" value="F:ATP binding"/>
    <property type="evidence" value="ECO:0007669"/>
    <property type="project" value="UniProtKB-UniRule"/>
</dbReference>
<reference evidence="8" key="2">
    <citation type="journal article" date="2023" name="Microbiol Resour">
        <title>Decontamination and Annotation of the Draft Genome Sequence of the Oomycete Lagenidium giganteum ARSEF 373.</title>
        <authorList>
            <person name="Morgan W.R."/>
            <person name="Tartar A."/>
        </authorList>
    </citation>
    <scope>NUCLEOTIDE SEQUENCE</scope>
    <source>
        <strain evidence="8">ARSEF 373</strain>
    </source>
</reference>
<proteinExistence type="predicted"/>
<name>A0AAV2ZG00_9STRA</name>
<dbReference type="PANTHER" id="PTHR44329:SF289">
    <property type="entry name" value="SERINE_THREONINE-PROTEIN KINASE VIK"/>
    <property type="match status" value="1"/>
</dbReference>
<dbReference type="InterPro" id="IPR036390">
    <property type="entry name" value="WH_DNA-bd_sf"/>
</dbReference>
<evidence type="ECO:0000259" key="7">
    <source>
        <dbReference type="PROSITE" id="PS50186"/>
    </source>
</evidence>
<evidence type="ECO:0008006" key="10">
    <source>
        <dbReference type="Google" id="ProtNLM"/>
    </source>
</evidence>
<dbReference type="PROSITE" id="PS50011">
    <property type="entry name" value="PROTEIN_KINASE_DOM"/>
    <property type="match status" value="1"/>
</dbReference>
<evidence type="ECO:0000259" key="6">
    <source>
        <dbReference type="PROSITE" id="PS50011"/>
    </source>
</evidence>
<feature type="region of interest" description="Disordered" evidence="4">
    <location>
        <begin position="514"/>
        <end position="544"/>
    </location>
</feature>
<keyword evidence="5" id="KW-0472">Membrane</keyword>
<keyword evidence="9" id="KW-1185">Reference proteome</keyword>
<dbReference type="Pfam" id="PF00069">
    <property type="entry name" value="Pkinase"/>
    <property type="match status" value="1"/>
</dbReference>
<feature type="compositionally biased region" description="Low complexity" evidence="4">
    <location>
        <begin position="777"/>
        <end position="792"/>
    </location>
</feature>
<dbReference type="PROSITE" id="PS50186">
    <property type="entry name" value="DEP"/>
    <property type="match status" value="1"/>
</dbReference>
<feature type="transmembrane region" description="Helical" evidence="5">
    <location>
        <begin position="140"/>
        <end position="163"/>
    </location>
</feature>
<dbReference type="Gene3D" id="1.10.510.10">
    <property type="entry name" value="Transferase(Phosphotransferase) domain 1"/>
    <property type="match status" value="1"/>
</dbReference>
<feature type="binding site" evidence="3">
    <location>
        <position position="371"/>
    </location>
    <ligand>
        <name>ATP</name>
        <dbReference type="ChEBI" id="CHEBI:30616"/>
    </ligand>
</feature>
<dbReference type="CDD" id="cd04371">
    <property type="entry name" value="DEP"/>
    <property type="match status" value="1"/>
</dbReference>
<dbReference type="EMBL" id="DAKRPA010000006">
    <property type="protein sequence ID" value="DBA04689.1"/>
    <property type="molecule type" value="Genomic_DNA"/>
</dbReference>
<feature type="compositionally biased region" description="Pro residues" evidence="4">
    <location>
        <begin position="36"/>
        <end position="48"/>
    </location>
</feature>
<feature type="transmembrane region" description="Helical" evidence="5">
    <location>
        <begin position="106"/>
        <end position="128"/>
    </location>
</feature>
<organism evidence="8 9">
    <name type="scientific">Lagenidium giganteum</name>
    <dbReference type="NCBI Taxonomy" id="4803"/>
    <lineage>
        <taxon>Eukaryota</taxon>
        <taxon>Sar</taxon>
        <taxon>Stramenopiles</taxon>
        <taxon>Oomycota</taxon>
        <taxon>Peronosporomycetes</taxon>
        <taxon>Pythiales</taxon>
        <taxon>Pythiaceae</taxon>
    </lineage>
</organism>
<comment type="caution">
    <text evidence="8">The sequence shown here is derived from an EMBL/GenBank/DDBJ whole genome shotgun (WGS) entry which is preliminary data.</text>
</comment>
<evidence type="ECO:0000256" key="4">
    <source>
        <dbReference type="SAM" id="MobiDB-lite"/>
    </source>
</evidence>
<dbReference type="GO" id="GO:0004674">
    <property type="term" value="F:protein serine/threonine kinase activity"/>
    <property type="evidence" value="ECO:0007669"/>
    <property type="project" value="UniProtKB-KW"/>
</dbReference>
<evidence type="ECO:0000256" key="3">
    <source>
        <dbReference type="PROSITE-ProRule" id="PRU10141"/>
    </source>
</evidence>
<evidence type="ECO:0000256" key="2">
    <source>
        <dbReference type="ARBA" id="ARBA00022840"/>
    </source>
</evidence>
<dbReference type="SMART" id="SM00220">
    <property type="entry name" value="S_TKc"/>
    <property type="match status" value="1"/>
</dbReference>
<feature type="transmembrane region" description="Helical" evidence="5">
    <location>
        <begin position="65"/>
        <end position="85"/>
    </location>
</feature>
<sequence>MVTGPHPPIFQVPVLIPDFPPPNAPPLNASPGSPADVPPPPGGGIPPPPPGAPVNIREIIRISHLFTMIGYVMMALLAVGFIIYLRHNRRVIFAGDAKTARKIILPAFEPLLWLLAIVALLYSTFFAIELSMDLSMSLDTLVMFEIIYAGQLFVILLLLVFMLQKSLTLPALRRTVVISFMVSTYTIPLVWVMDTYGNDDDRGIYYWVLAGARSLVIPLYLWVFIKPPVRASKRTLREYCFFCVIYHLLVFIGNELFRAFKPAPANKMKYVIVFWTALAPFFMWRVMLADTHHWRGIGQDAVKLQSLLRQRQHGKISERISSQGFHVLIEMHRKYIIDFAFLQFQDEIGTGSNSTVFRGKLSSSKLPVAIKVYTPSTFTEELMMDFSNEAALCGAMRHPNVVRFYGLCVCPPTICLVTELCVGTLEDVLTATVAKPQHTRRQQFLINLTYMLDAARAVAYLHSFSPAFVHRDIKPSNFLVDAHNTIKLTDFGESRAISQKQKAATRMAKAKHEAKMASQRDSTAVPHSDVLSPSKTTSTDTSGPFMSVKGTGDYMAPEVIRGRAGVAEYGEAADIYSLGITLWDVLHPGCEKYPVLLTAQRRSHLAVYEFVIAGNRPPLATDLHPVLRELIEYSWHDDPRMRPTAHSIVKALEGIQEENMAVFALELSDDLGGNSSHRQFTGEDAVTRMVQGNYASSSAEAVRLGNGMMDAGLLHHAAHARSFEPTPQSYFFDDENIQMNQPFVILESDGAHGDNSSQPHGDSKARAKRTTNRARSHASSQSCSQSHAPHQASSERHTTSRAMLETADGDSVCVCKKLGQRLPVKQSLRMRLRRKFRAAPEVNLMITADLLAQDDETAFEHMSDAGEGA</sequence>
<dbReference type="PANTHER" id="PTHR44329">
    <property type="entry name" value="SERINE/THREONINE-PROTEIN KINASE TNNI3K-RELATED"/>
    <property type="match status" value="1"/>
</dbReference>
<keyword evidence="2 3" id="KW-0067">ATP-binding</keyword>
<gene>
    <name evidence="8" type="ORF">N0F65_012272</name>
</gene>
<dbReference type="SUPFAM" id="SSF46785">
    <property type="entry name" value="Winged helix' DNA-binding domain"/>
    <property type="match status" value="1"/>
</dbReference>
<feature type="region of interest" description="Disordered" evidence="4">
    <location>
        <begin position="747"/>
        <end position="800"/>
    </location>
</feature>
<dbReference type="Gene3D" id="3.30.200.20">
    <property type="entry name" value="Phosphorylase Kinase, domain 1"/>
    <property type="match status" value="1"/>
</dbReference>